<feature type="transmembrane region" description="Helical" evidence="2">
    <location>
        <begin position="29"/>
        <end position="55"/>
    </location>
</feature>
<accession>A0ABS1L7Q9</accession>
<gene>
    <name evidence="3" type="ORF">JI751_08885</name>
</gene>
<evidence type="ECO:0008006" key="5">
    <source>
        <dbReference type="Google" id="ProtNLM"/>
    </source>
</evidence>
<organism evidence="3 4">
    <name type="scientific">Nocardioides baculatus</name>
    <dbReference type="NCBI Taxonomy" id="2801337"/>
    <lineage>
        <taxon>Bacteria</taxon>
        <taxon>Bacillati</taxon>
        <taxon>Actinomycetota</taxon>
        <taxon>Actinomycetes</taxon>
        <taxon>Propionibacteriales</taxon>
        <taxon>Nocardioidaceae</taxon>
        <taxon>Nocardioides</taxon>
    </lineage>
</organism>
<keyword evidence="2" id="KW-0472">Membrane</keyword>
<keyword evidence="2" id="KW-1133">Transmembrane helix</keyword>
<feature type="region of interest" description="Disordered" evidence="1">
    <location>
        <begin position="1"/>
        <end position="21"/>
    </location>
</feature>
<evidence type="ECO:0000313" key="3">
    <source>
        <dbReference type="EMBL" id="MBL0747723.1"/>
    </source>
</evidence>
<name>A0ABS1L7Q9_9ACTN</name>
<sequence length="86" mass="8791">MDETQPGVAPAPTTPAVAPPDTTPAHHAIVALLWLLLPVIGLPGSVIAACTALLARRGRTRLSTAMATCALVLCVAEAVLLWSLVS</sequence>
<evidence type="ECO:0000256" key="1">
    <source>
        <dbReference type="SAM" id="MobiDB-lite"/>
    </source>
</evidence>
<keyword evidence="4" id="KW-1185">Reference proteome</keyword>
<reference evidence="3 4" key="1">
    <citation type="submission" date="2021-01" db="EMBL/GenBank/DDBJ databases">
        <title>Genome seq and assembly of Nocardiodes sp. G10.</title>
        <authorList>
            <person name="Chhetri G."/>
        </authorList>
    </citation>
    <scope>NUCLEOTIDE SEQUENCE [LARGE SCALE GENOMIC DNA]</scope>
    <source>
        <strain evidence="3 4">G10</strain>
    </source>
</reference>
<dbReference type="RefSeq" id="WP_201935560.1">
    <property type="nucleotide sequence ID" value="NZ_JAERSG010000002.1"/>
</dbReference>
<proteinExistence type="predicted"/>
<dbReference type="Proteomes" id="UP000636918">
    <property type="component" value="Unassembled WGS sequence"/>
</dbReference>
<evidence type="ECO:0000256" key="2">
    <source>
        <dbReference type="SAM" id="Phobius"/>
    </source>
</evidence>
<protein>
    <recommendedName>
        <fullName evidence="5">DUF4190 domain-containing protein</fullName>
    </recommendedName>
</protein>
<dbReference type="EMBL" id="JAERSG010000002">
    <property type="protein sequence ID" value="MBL0747723.1"/>
    <property type="molecule type" value="Genomic_DNA"/>
</dbReference>
<keyword evidence="2" id="KW-0812">Transmembrane</keyword>
<feature type="transmembrane region" description="Helical" evidence="2">
    <location>
        <begin position="62"/>
        <end position="85"/>
    </location>
</feature>
<comment type="caution">
    <text evidence="3">The sequence shown here is derived from an EMBL/GenBank/DDBJ whole genome shotgun (WGS) entry which is preliminary data.</text>
</comment>
<evidence type="ECO:0000313" key="4">
    <source>
        <dbReference type="Proteomes" id="UP000636918"/>
    </source>
</evidence>